<sequence>MKIKSTAVVAILMTFLMVSGFVAGAAVPASAAGTTFYVSAAGSDSNSGTAGTSAWKTLSKVNQAVLKPGDTVSFRRGDTFSGGIVTAQSGTSTAPITLNSYGTGNAPTVTGGKSGNCIRINGNYTTVDGLRAVACGYAGISVTGDRNIVRNSSASNNAAGLKVGTGSDFGKYTGNSLTNNNIMNVNTPGANCGTSAAVNCGDDSGAFGVLINGSDNEFSNNTVSGSTGKSYDYNQDGGAFEIYNGNRNNIHHNVSVDNNNFSELGRSSGTADGNAFRYNLIRSTCGANCSEAKGLIARGNGSSYGPNNGTVFEFNTVYLTGPESAAIVCHAACPASTVIRANILVGVKNSLWINGSGWTEKQNVLNGPANVTPNSTSTTAPARFAGAPADLRLTGTSPAIDRAGTTPYKVDLMSKPSVQNGDCAGTAAADAGAYEYDSPNC</sequence>
<dbReference type="Proteomes" id="UP000249166">
    <property type="component" value="Unassembled WGS sequence"/>
</dbReference>
<evidence type="ECO:0000313" key="2">
    <source>
        <dbReference type="EMBL" id="RAM39009.1"/>
    </source>
</evidence>
<accession>A0A328HKB8</accession>
<feature type="signal peptide" evidence="1">
    <location>
        <begin position="1"/>
        <end position="25"/>
    </location>
</feature>
<keyword evidence="1" id="KW-0732">Signal</keyword>
<protein>
    <recommendedName>
        <fullName evidence="4">Right handed beta helix domain-containing protein</fullName>
    </recommendedName>
</protein>
<evidence type="ECO:0000313" key="3">
    <source>
        <dbReference type="Proteomes" id="UP000249166"/>
    </source>
</evidence>
<dbReference type="Gene3D" id="2.160.20.10">
    <property type="entry name" value="Single-stranded right-handed beta-helix, Pectin lyase-like"/>
    <property type="match status" value="1"/>
</dbReference>
<organism evidence="2 3">
    <name type="scientific">Arthrobacter globiformis</name>
    <dbReference type="NCBI Taxonomy" id="1665"/>
    <lineage>
        <taxon>Bacteria</taxon>
        <taxon>Bacillati</taxon>
        <taxon>Actinomycetota</taxon>
        <taxon>Actinomycetes</taxon>
        <taxon>Micrococcales</taxon>
        <taxon>Micrococcaceae</taxon>
        <taxon>Arthrobacter</taxon>
    </lineage>
</organism>
<dbReference type="EMBL" id="QLNP01000017">
    <property type="protein sequence ID" value="RAM39009.1"/>
    <property type="molecule type" value="Genomic_DNA"/>
</dbReference>
<comment type="caution">
    <text evidence="2">The sequence shown here is derived from an EMBL/GenBank/DDBJ whole genome shotgun (WGS) entry which is preliminary data.</text>
</comment>
<dbReference type="InterPro" id="IPR011050">
    <property type="entry name" value="Pectin_lyase_fold/virulence"/>
</dbReference>
<name>A0A328HKB8_ARTGO</name>
<dbReference type="InterPro" id="IPR006626">
    <property type="entry name" value="PbH1"/>
</dbReference>
<dbReference type="RefSeq" id="WP_111902385.1">
    <property type="nucleotide sequence ID" value="NZ_QLNP01000017.1"/>
</dbReference>
<reference evidence="2 3" key="1">
    <citation type="submission" date="2018-04" db="EMBL/GenBank/DDBJ databases">
        <title>Bacteria isolated from cave deposits of Manipur.</title>
        <authorList>
            <person name="Sahoo D."/>
            <person name="Sarangthem I."/>
            <person name="Nandeibam J."/>
        </authorList>
    </citation>
    <scope>NUCLEOTIDE SEQUENCE [LARGE SCALE GENOMIC DNA]</scope>
    <source>
        <strain evidence="3">mrc11</strain>
    </source>
</reference>
<dbReference type="SMART" id="SM00710">
    <property type="entry name" value="PbH1"/>
    <property type="match status" value="4"/>
</dbReference>
<dbReference type="SUPFAM" id="SSF51126">
    <property type="entry name" value="Pectin lyase-like"/>
    <property type="match status" value="1"/>
</dbReference>
<dbReference type="OrthoDB" id="4640734at2"/>
<evidence type="ECO:0000256" key="1">
    <source>
        <dbReference type="SAM" id="SignalP"/>
    </source>
</evidence>
<evidence type="ECO:0008006" key="4">
    <source>
        <dbReference type="Google" id="ProtNLM"/>
    </source>
</evidence>
<dbReference type="AlphaFoldDB" id="A0A328HKB8"/>
<dbReference type="InterPro" id="IPR012334">
    <property type="entry name" value="Pectin_lyas_fold"/>
</dbReference>
<gene>
    <name evidence="2" type="ORF">DBZ45_02415</name>
</gene>
<proteinExistence type="predicted"/>
<feature type="chain" id="PRO_5039011497" description="Right handed beta helix domain-containing protein" evidence="1">
    <location>
        <begin position="26"/>
        <end position="441"/>
    </location>
</feature>